<sequence length="645" mass="69363">MMQTMNSYTLTAKTAEIMARYRPIAPKPEVTANAADVSENTSMPQNIRQSAYLRTVWPDLQSRPTRTRKRGRTAIAPPTVKRQRTCLQGLYPIPPPQVNTSPAGNLSFNALGHGPKGFPQLIPVPISNITALNGGVAVGNSCTLPANLVTLPLLPIPSSLTIDPQQAPPPETIGVRVCGGNKDIDLNTEAEDPEEQDFLQQLQGPTSPNIIAPQPVRPVGSNICVGCISDDSGRTTSVQLLKKPEEVEEEVESEALPAIVSDSNNKVRLANSAYKEMVAKTAEIMARYRPIAPKPEVTANAADVSENTSMPQNIRQSAYLRTVWPDLQSRPTRTRKRGRTAIAPPTVKRQRTCLQGLYPIPPPQVNTSPAGNLSFNALGHGPKGFPQLIPVPISNITALNGGVAVGNSCTLPANLVTLPLLPIPSSLTIDTQQAPPPETIGVRVCGGNKDIDLNTEAEDPEEQDFLQQLQGPTSPNIIAPQPVRPVGSNICVGCISDDSGRTTSVQLLKKPEEVEEEVESEALPAIVSDSNNKVRLANSAYKEMVGQPECSWLDTAGDGGGACKRIGGEVMLKFLDETVPVSSNGFSCWVRIEWGSSGKKDPISNGEKNTINAFCDAIRLDCESKDYLFAWKFHTRASSESASNF</sequence>
<dbReference type="PANTHER" id="PTHR33595:SF3">
    <property type="entry name" value="PAS DOMAIN-CONTAINING PROTEIN"/>
    <property type="match status" value="1"/>
</dbReference>
<dbReference type="AlphaFoldDB" id="A0ABC8SJY8"/>
<dbReference type="Pfam" id="PF25821">
    <property type="entry name" value="DUF7950"/>
    <property type="match status" value="1"/>
</dbReference>
<dbReference type="InterPro" id="IPR057710">
    <property type="entry name" value="DUF7950"/>
</dbReference>
<protein>
    <recommendedName>
        <fullName evidence="1">DUF7950 domain-containing protein</fullName>
    </recommendedName>
</protein>
<dbReference type="EMBL" id="CAUOFW020002702">
    <property type="protein sequence ID" value="CAK9155439.1"/>
    <property type="molecule type" value="Genomic_DNA"/>
</dbReference>
<organism evidence="2 3">
    <name type="scientific">Ilex paraguariensis</name>
    <name type="common">yerba mate</name>
    <dbReference type="NCBI Taxonomy" id="185542"/>
    <lineage>
        <taxon>Eukaryota</taxon>
        <taxon>Viridiplantae</taxon>
        <taxon>Streptophyta</taxon>
        <taxon>Embryophyta</taxon>
        <taxon>Tracheophyta</taxon>
        <taxon>Spermatophyta</taxon>
        <taxon>Magnoliopsida</taxon>
        <taxon>eudicotyledons</taxon>
        <taxon>Gunneridae</taxon>
        <taxon>Pentapetalae</taxon>
        <taxon>asterids</taxon>
        <taxon>campanulids</taxon>
        <taxon>Aquifoliales</taxon>
        <taxon>Aquifoliaceae</taxon>
        <taxon>Ilex</taxon>
    </lineage>
</organism>
<evidence type="ECO:0000313" key="3">
    <source>
        <dbReference type="Proteomes" id="UP001642360"/>
    </source>
</evidence>
<dbReference type="PANTHER" id="PTHR33595">
    <property type="entry name" value="VON WILLEBRAND FACTOR A DOMAIN PROTEIN"/>
    <property type="match status" value="1"/>
</dbReference>
<reference evidence="2 3" key="1">
    <citation type="submission" date="2024-02" db="EMBL/GenBank/DDBJ databases">
        <authorList>
            <person name="Vignale AGUSTIN F."/>
            <person name="Sosa J E."/>
            <person name="Modenutti C."/>
        </authorList>
    </citation>
    <scope>NUCLEOTIDE SEQUENCE [LARGE SCALE GENOMIC DNA]</scope>
</reference>
<evidence type="ECO:0000313" key="2">
    <source>
        <dbReference type="EMBL" id="CAK9155439.1"/>
    </source>
</evidence>
<gene>
    <name evidence="2" type="ORF">ILEXP_LOCUS23846</name>
</gene>
<feature type="domain" description="DUF7950" evidence="1">
    <location>
        <begin position="487"/>
        <end position="637"/>
    </location>
</feature>
<evidence type="ECO:0000259" key="1">
    <source>
        <dbReference type="Pfam" id="PF25821"/>
    </source>
</evidence>
<accession>A0ABC8SJY8</accession>
<name>A0ABC8SJY8_9AQUA</name>
<dbReference type="Proteomes" id="UP001642360">
    <property type="component" value="Unassembled WGS sequence"/>
</dbReference>
<keyword evidence="3" id="KW-1185">Reference proteome</keyword>
<proteinExistence type="predicted"/>
<comment type="caution">
    <text evidence="2">The sequence shown here is derived from an EMBL/GenBank/DDBJ whole genome shotgun (WGS) entry which is preliminary data.</text>
</comment>